<dbReference type="EMBL" id="JAHKSW010000003">
    <property type="protein sequence ID" value="KAG7334396.1"/>
    <property type="molecule type" value="Genomic_DNA"/>
</dbReference>
<keyword evidence="6" id="KW-1185">Reference proteome</keyword>
<dbReference type="Pfam" id="PF06021">
    <property type="entry name" value="Gly_acyl_tr_N"/>
    <property type="match status" value="1"/>
</dbReference>
<reference evidence="5 6" key="1">
    <citation type="submission" date="2021-06" db="EMBL/GenBank/DDBJ databases">
        <title>Chromosome-level genome assembly of the red-tail catfish (Hemibagrus wyckioides).</title>
        <authorList>
            <person name="Shao F."/>
        </authorList>
    </citation>
    <scope>NUCLEOTIDE SEQUENCE [LARGE SCALE GENOMIC DNA]</scope>
    <source>
        <strain evidence="5">EC202008001</strain>
        <tissue evidence="5">Blood</tissue>
    </source>
</reference>
<keyword evidence="2 3" id="KW-0012">Acyltransferase</keyword>
<gene>
    <name evidence="5" type="ORF">KOW79_002803</name>
</gene>
<dbReference type="InterPro" id="IPR010313">
    <property type="entry name" value="Glycine_N-acyltransferase"/>
</dbReference>
<evidence type="ECO:0000256" key="1">
    <source>
        <dbReference type="ARBA" id="ARBA00022679"/>
    </source>
</evidence>
<dbReference type="InterPro" id="IPR000182">
    <property type="entry name" value="GNAT_dom"/>
</dbReference>
<dbReference type="PANTHER" id="PTHR15298:SF15">
    <property type="entry name" value="GLYCINE N-ACYLTRANSFERASE-LIKE PROTEIN"/>
    <property type="match status" value="1"/>
</dbReference>
<dbReference type="SUPFAM" id="SSF55729">
    <property type="entry name" value="Acyl-CoA N-acyltransferases (Nat)"/>
    <property type="match status" value="1"/>
</dbReference>
<comment type="caution">
    <text evidence="5">The sequence shown here is derived from an EMBL/GenBank/DDBJ whole genome shotgun (WGS) entry which is preliminary data.</text>
</comment>
<organism evidence="5 6">
    <name type="scientific">Hemibagrus wyckioides</name>
    <dbReference type="NCBI Taxonomy" id="337641"/>
    <lineage>
        <taxon>Eukaryota</taxon>
        <taxon>Metazoa</taxon>
        <taxon>Chordata</taxon>
        <taxon>Craniata</taxon>
        <taxon>Vertebrata</taxon>
        <taxon>Euteleostomi</taxon>
        <taxon>Actinopterygii</taxon>
        <taxon>Neopterygii</taxon>
        <taxon>Teleostei</taxon>
        <taxon>Ostariophysi</taxon>
        <taxon>Siluriformes</taxon>
        <taxon>Bagridae</taxon>
        <taxon>Hemibagrus</taxon>
    </lineage>
</organism>
<dbReference type="Pfam" id="PF08444">
    <property type="entry name" value="Gly_acyl_tr_C"/>
    <property type="match status" value="1"/>
</dbReference>
<dbReference type="InterPro" id="IPR013652">
    <property type="entry name" value="Glycine_N-acyltransferase_C"/>
</dbReference>
<evidence type="ECO:0000313" key="6">
    <source>
        <dbReference type="Proteomes" id="UP000824219"/>
    </source>
</evidence>
<sequence>MQVNGTNEDKEGRSTVQVNEEVKGQEEVYGYVCLINRVEGNRREVLVDQWPDFRVVLVKPGQQEVLHKKADTLKYVSIFTKDESRLRNILTGTDVHDWKQNFTLSVELQHEPIIKAVAANKGVPNTKTYFCHLMRLQDPSKLTAERLSFQASSVKESHAALINSKWKVGMSELTEPLIRGMIRNFPSCCVLDSEGRPVSCLLTYPSCTMGVMYTLPEYRQKGYAKALSTILAKKLHSEGYPVYCFFEEGNQASYRLLTS</sequence>
<dbReference type="InterPro" id="IPR016181">
    <property type="entry name" value="Acyl_CoA_acyltransferase"/>
</dbReference>
<proteinExistence type="inferred from homology"/>
<dbReference type="PROSITE" id="PS51186">
    <property type="entry name" value="GNAT"/>
    <property type="match status" value="1"/>
</dbReference>
<name>A0A9D3P5D2_9TELE</name>
<feature type="domain" description="N-acetyltransferase" evidence="4">
    <location>
        <begin position="149"/>
        <end position="259"/>
    </location>
</feature>
<dbReference type="GO" id="GO:0047961">
    <property type="term" value="F:glycine N-acyltransferase activity"/>
    <property type="evidence" value="ECO:0007669"/>
    <property type="project" value="InterPro"/>
</dbReference>
<evidence type="ECO:0000256" key="3">
    <source>
        <dbReference type="RuleBase" id="RU368002"/>
    </source>
</evidence>
<dbReference type="EC" id="2.3.1.-" evidence="3"/>
<accession>A0A9D3P5D2</accession>
<dbReference type="PANTHER" id="PTHR15298">
    <property type="entry name" value="L-COA N-ACYLTRANSFERASE-RELATED"/>
    <property type="match status" value="1"/>
</dbReference>
<dbReference type="InterPro" id="IPR015938">
    <property type="entry name" value="Glycine_N-acyltransferase_N"/>
</dbReference>
<protein>
    <recommendedName>
        <fullName evidence="3">Glycine N-acyltransferase-like protein</fullName>
        <ecNumber evidence="3">2.3.1.-</ecNumber>
    </recommendedName>
</protein>
<comment type="similarity">
    <text evidence="3">Belongs to the glycine N-acyltransferase family.</text>
</comment>
<dbReference type="OrthoDB" id="61870at2759"/>
<evidence type="ECO:0000256" key="2">
    <source>
        <dbReference type="ARBA" id="ARBA00023315"/>
    </source>
</evidence>
<dbReference type="AlphaFoldDB" id="A0A9D3P5D2"/>
<dbReference type="GO" id="GO:0005739">
    <property type="term" value="C:mitochondrion"/>
    <property type="evidence" value="ECO:0007669"/>
    <property type="project" value="InterPro"/>
</dbReference>
<dbReference type="Gene3D" id="3.40.630.30">
    <property type="match status" value="1"/>
</dbReference>
<evidence type="ECO:0000259" key="4">
    <source>
        <dbReference type="PROSITE" id="PS51186"/>
    </source>
</evidence>
<evidence type="ECO:0000313" key="5">
    <source>
        <dbReference type="EMBL" id="KAG7334396.1"/>
    </source>
</evidence>
<keyword evidence="1 3" id="KW-0808">Transferase</keyword>
<dbReference type="CDD" id="cd04301">
    <property type="entry name" value="NAT_SF"/>
    <property type="match status" value="1"/>
</dbReference>
<dbReference type="Proteomes" id="UP000824219">
    <property type="component" value="Linkage Group LG03"/>
</dbReference>